<evidence type="ECO:0000256" key="7">
    <source>
        <dbReference type="SAM" id="MobiDB-lite"/>
    </source>
</evidence>
<dbReference type="FunFam" id="1.10.10.10:FF:000002">
    <property type="entry name" value="RNA polymerase sigma factor SigA"/>
    <property type="match status" value="1"/>
</dbReference>
<evidence type="ECO:0000256" key="6">
    <source>
        <dbReference type="HAMAP-Rule" id="MF_00963"/>
    </source>
</evidence>
<dbReference type="InterPro" id="IPR028630">
    <property type="entry name" value="Sigma70_RpoD"/>
</dbReference>
<dbReference type="InterPro" id="IPR012760">
    <property type="entry name" value="RNA_pol_sigma_RpoD_C"/>
</dbReference>
<dbReference type="Gene3D" id="1.10.601.10">
    <property type="entry name" value="RNA Polymerase Primary Sigma Factor"/>
    <property type="match status" value="1"/>
</dbReference>
<feature type="domain" description="RNA polymerase sigma-70" evidence="9">
    <location>
        <begin position="357"/>
        <end position="383"/>
    </location>
</feature>
<dbReference type="InterPro" id="IPR007627">
    <property type="entry name" value="RNA_pol_sigma70_r2"/>
</dbReference>
<dbReference type="Proteomes" id="UP000824145">
    <property type="component" value="Unassembled WGS sequence"/>
</dbReference>
<dbReference type="GO" id="GO:0005737">
    <property type="term" value="C:cytoplasm"/>
    <property type="evidence" value="ECO:0007669"/>
    <property type="project" value="UniProtKB-SubCell"/>
</dbReference>
<dbReference type="GO" id="GO:0006352">
    <property type="term" value="P:DNA-templated transcription initiation"/>
    <property type="evidence" value="ECO:0007669"/>
    <property type="project" value="UniProtKB-UniRule"/>
</dbReference>
<dbReference type="Gene3D" id="1.10.10.10">
    <property type="entry name" value="Winged helix-like DNA-binding domain superfamily/Winged helix DNA-binding domain"/>
    <property type="match status" value="2"/>
</dbReference>
<dbReference type="CDD" id="cd06171">
    <property type="entry name" value="Sigma70_r4"/>
    <property type="match status" value="1"/>
</dbReference>
<dbReference type="InterPro" id="IPR036388">
    <property type="entry name" value="WH-like_DNA-bd_sf"/>
</dbReference>
<dbReference type="SUPFAM" id="SSF88946">
    <property type="entry name" value="Sigma2 domain of RNA polymerase sigma factors"/>
    <property type="match status" value="1"/>
</dbReference>
<dbReference type="InterPro" id="IPR009042">
    <property type="entry name" value="RNA_pol_sigma70_r1_2"/>
</dbReference>
<feature type="region of interest" description="Disordered" evidence="7">
    <location>
        <begin position="294"/>
        <end position="317"/>
    </location>
</feature>
<feature type="compositionally biased region" description="Basic and acidic residues" evidence="7">
    <location>
        <begin position="31"/>
        <end position="45"/>
    </location>
</feature>
<comment type="subcellular location">
    <subcellularLocation>
        <location evidence="6">Cytoplasm</location>
    </subcellularLocation>
</comment>
<dbReference type="NCBIfam" id="TIGR02937">
    <property type="entry name" value="sigma70-ECF"/>
    <property type="match status" value="1"/>
</dbReference>
<dbReference type="AlphaFoldDB" id="A0A9D1ML54"/>
<evidence type="ECO:0000256" key="3">
    <source>
        <dbReference type="ARBA" id="ARBA00023082"/>
    </source>
</evidence>
<evidence type="ECO:0000313" key="10">
    <source>
        <dbReference type="EMBL" id="HIU62291.1"/>
    </source>
</evidence>
<keyword evidence="2 6" id="KW-0805">Transcription regulation</keyword>
<feature type="short sequence motif" description="Interaction with polymerase core subunit RpoC" evidence="6">
    <location>
        <begin position="188"/>
        <end position="191"/>
    </location>
</feature>
<keyword evidence="4 6" id="KW-0238">DNA-binding</keyword>
<reference evidence="10" key="2">
    <citation type="journal article" date="2021" name="PeerJ">
        <title>Extensive microbial diversity within the chicken gut microbiome revealed by metagenomics and culture.</title>
        <authorList>
            <person name="Gilroy R."/>
            <person name="Ravi A."/>
            <person name="Getino M."/>
            <person name="Pursley I."/>
            <person name="Horton D.L."/>
            <person name="Alikhan N.F."/>
            <person name="Baker D."/>
            <person name="Gharbi K."/>
            <person name="Hall N."/>
            <person name="Watson M."/>
            <person name="Adriaenssens E.M."/>
            <person name="Foster-Nyarko E."/>
            <person name="Jarju S."/>
            <person name="Secka A."/>
            <person name="Antonio M."/>
            <person name="Oren A."/>
            <person name="Chaudhuri R.R."/>
            <person name="La Ragione R."/>
            <person name="Hildebrand F."/>
            <person name="Pallen M.J."/>
        </authorList>
    </citation>
    <scope>NUCLEOTIDE SEQUENCE</scope>
    <source>
        <strain evidence="10">9366</strain>
    </source>
</reference>
<accession>A0A9D1ML54</accession>
<gene>
    <name evidence="10" type="primary">rpoD</name>
    <name evidence="6" type="synonym">sigA</name>
    <name evidence="10" type="ORF">IAB07_00795</name>
</gene>
<dbReference type="Pfam" id="PF04539">
    <property type="entry name" value="Sigma70_r3"/>
    <property type="match status" value="1"/>
</dbReference>
<feature type="domain" description="RNA polymerase sigma-70" evidence="8">
    <location>
        <begin position="188"/>
        <end position="201"/>
    </location>
</feature>
<evidence type="ECO:0000256" key="2">
    <source>
        <dbReference type="ARBA" id="ARBA00023015"/>
    </source>
</evidence>
<feature type="region of interest" description="Sigma-70 factor domain-2" evidence="6">
    <location>
        <begin position="164"/>
        <end position="234"/>
    </location>
</feature>
<dbReference type="PROSITE" id="PS00716">
    <property type="entry name" value="SIGMA70_2"/>
    <property type="match status" value="1"/>
</dbReference>
<proteinExistence type="inferred from homology"/>
<dbReference type="GO" id="GO:0016987">
    <property type="term" value="F:sigma factor activity"/>
    <property type="evidence" value="ECO:0007669"/>
    <property type="project" value="UniProtKB-UniRule"/>
</dbReference>
<dbReference type="GO" id="GO:0003677">
    <property type="term" value="F:DNA binding"/>
    <property type="evidence" value="ECO:0007669"/>
    <property type="project" value="UniProtKB-UniRule"/>
</dbReference>
<dbReference type="InterPro" id="IPR007624">
    <property type="entry name" value="RNA_pol_sigma70_r3"/>
</dbReference>
<dbReference type="PANTHER" id="PTHR30603:SF60">
    <property type="entry name" value="RNA POLYMERASE SIGMA FACTOR RPOD"/>
    <property type="match status" value="1"/>
</dbReference>
<keyword evidence="3 6" id="KW-0731">Sigma factor</keyword>
<dbReference type="SUPFAM" id="SSF88659">
    <property type="entry name" value="Sigma3 and sigma4 domains of RNA polymerase sigma factors"/>
    <property type="match status" value="2"/>
</dbReference>
<feature type="region of interest" description="Sigma-70 factor domain-3" evidence="6">
    <location>
        <begin position="243"/>
        <end position="319"/>
    </location>
</feature>
<dbReference type="Pfam" id="PF04542">
    <property type="entry name" value="Sigma70_r2"/>
    <property type="match status" value="1"/>
</dbReference>
<dbReference type="Pfam" id="PF00140">
    <property type="entry name" value="Sigma70_r1_2"/>
    <property type="match status" value="1"/>
</dbReference>
<dbReference type="FunFam" id="1.10.601.10:FF:000001">
    <property type="entry name" value="RNA polymerase sigma factor SigA"/>
    <property type="match status" value="1"/>
</dbReference>
<dbReference type="PRINTS" id="PR00046">
    <property type="entry name" value="SIGMA70FCT"/>
</dbReference>
<organism evidence="10 11">
    <name type="scientific">Candidatus Caccalectryoclostridium excrementigallinarum</name>
    <dbReference type="NCBI Taxonomy" id="2840710"/>
    <lineage>
        <taxon>Bacteria</taxon>
        <taxon>Bacillati</taxon>
        <taxon>Bacillota</taxon>
        <taxon>Clostridia</taxon>
        <taxon>Christensenellales</taxon>
        <taxon>Christensenellaceae</taxon>
        <taxon>Christensenellaceae incertae sedis</taxon>
        <taxon>Candidatus Caccalectryoclostridium</taxon>
    </lineage>
</organism>
<feature type="compositionally biased region" description="Basic and acidic residues" evidence="7">
    <location>
        <begin position="302"/>
        <end position="317"/>
    </location>
</feature>
<comment type="caution">
    <text evidence="10">The sequence shown here is derived from an EMBL/GenBank/DDBJ whole genome shotgun (WGS) entry which is preliminary data.</text>
</comment>
<comment type="similarity">
    <text evidence="6">Belongs to the sigma-70 factor family. RpoD/SigA subfamily.</text>
</comment>
<keyword evidence="5 6" id="KW-0804">Transcription</keyword>
<evidence type="ECO:0000259" key="9">
    <source>
        <dbReference type="PROSITE" id="PS00716"/>
    </source>
</evidence>
<dbReference type="InterPro" id="IPR014284">
    <property type="entry name" value="RNA_pol_sigma-70_dom"/>
</dbReference>
<evidence type="ECO:0000313" key="11">
    <source>
        <dbReference type="Proteomes" id="UP000824145"/>
    </source>
</evidence>
<name>A0A9D1ML54_9FIRM</name>
<evidence type="ECO:0000256" key="1">
    <source>
        <dbReference type="ARBA" id="ARBA00022490"/>
    </source>
</evidence>
<keyword evidence="1 6" id="KW-0963">Cytoplasm</keyword>
<dbReference type="PROSITE" id="PS00715">
    <property type="entry name" value="SIGMA70_1"/>
    <property type="match status" value="1"/>
</dbReference>
<feature type="DNA-binding region" description="H-T-H motif" evidence="6">
    <location>
        <begin position="358"/>
        <end position="377"/>
    </location>
</feature>
<feature type="compositionally biased region" description="Basic and acidic residues" evidence="7">
    <location>
        <begin position="1"/>
        <end position="17"/>
    </location>
</feature>
<reference evidence="10" key="1">
    <citation type="submission" date="2020-10" db="EMBL/GenBank/DDBJ databases">
        <authorList>
            <person name="Gilroy R."/>
        </authorList>
    </citation>
    <scope>NUCLEOTIDE SEQUENCE</scope>
    <source>
        <strain evidence="10">9366</strain>
    </source>
</reference>
<evidence type="ECO:0000259" key="8">
    <source>
        <dbReference type="PROSITE" id="PS00715"/>
    </source>
</evidence>
<dbReference type="InterPro" id="IPR050239">
    <property type="entry name" value="Sigma-70_RNA_pol_init_factors"/>
</dbReference>
<protein>
    <recommendedName>
        <fullName evidence="6">RNA polymerase sigma factor SigA</fullName>
    </recommendedName>
</protein>
<dbReference type="Pfam" id="PF04545">
    <property type="entry name" value="Sigma70_r4"/>
    <property type="match status" value="1"/>
</dbReference>
<dbReference type="InterPro" id="IPR000943">
    <property type="entry name" value="RNA_pol_sigma70"/>
</dbReference>
<feature type="region of interest" description="Disordered" evidence="7">
    <location>
        <begin position="1"/>
        <end position="45"/>
    </location>
</feature>
<dbReference type="Gene3D" id="1.20.120.1810">
    <property type="match status" value="1"/>
</dbReference>
<comment type="subunit">
    <text evidence="6">Interacts transiently with the RNA polymerase catalytic core.</text>
</comment>
<dbReference type="NCBIfam" id="TIGR02393">
    <property type="entry name" value="RpoD_Cterm"/>
    <property type="match status" value="1"/>
</dbReference>
<comment type="function">
    <text evidence="6">Sigma factors are initiation factors that promote the attachment of RNA polymerase to specific initiation sites and are then released. This sigma factor is the primary sigma factor during exponential growth.</text>
</comment>
<dbReference type="InterPro" id="IPR013325">
    <property type="entry name" value="RNA_pol_sigma_r2"/>
</dbReference>
<evidence type="ECO:0000256" key="4">
    <source>
        <dbReference type="ARBA" id="ARBA00023125"/>
    </source>
</evidence>
<dbReference type="InterPro" id="IPR007630">
    <property type="entry name" value="RNA_pol_sigma70_r4"/>
</dbReference>
<dbReference type="EMBL" id="DVNJ01000001">
    <property type="protein sequence ID" value="HIU62291.1"/>
    <property type="molecule type" value="Genomic_DNA"/>
</dbReference>
<sequence length="398" mass="45208">MEEERLQNSEIPEELKELQGIGNETEQSETGAEHDADAEEKAEKRRAKIAAEVERLAVTAKDGRIKESELNDKLEKFGLSVDKYGLTVQEQEDIYKELEARGIVIEQTTAAEVYDISEGLDAATDDSVKMYLKDIGTVSLLSPDEEKELARRMAEGDLGAKQRLSEANLRLVVSIAKRYVGRGMQFLDLIQEGNMGLLKAVEKFDYTKGFKFSTYATWWIRQSITRAIADQARTIRIPVHMVETINKTGRVSRMLLQKLGREPSPAEIAAEMGIPVEKVVEIQKIAQDPVSLETPIGEEEDSHLSDFLEDDKAPSPSDRAEAKMLKEELLKVLDTLTPRENEVIRKRYGLDDSRPKTLEEVGREFNVTRERIRQIEAKALRKLRHPNRTKKLKDFINK</sequence>
<feature type="region of interest" description="Sigma-70 factor domain-4" evidence="6">
    <location>
        <begin position="332"/>
        <end position="385"/>
    </location>
</feature>
<dbReference type="InterPro" id="IPR013324">
    <property type="entry name" value="RNA_pol_sigma_r3/r4-like"/>
</dbReference>
<dbReference type="HAMAP" id="MF_00963">
    <property type="entry name" value="Sigma70_RpoD_SigA"/>
    <property type="match status" value="1"/>
</dbReference>
<evidence type="ECO:0000256" key="5">
    <source>
        <dbReference type="ARBA" id="ARBA00023163"/>
    </source>
</evidence>
<dbReference type="PANTHER" id="PTHR30603">
    <property type="entry name" value="RNA POLYMERASE SIGMA FACTOR RPO"/>
    <property type="match status" value="1"/>
</dbReference>